<dbReference type="InterPro" id="IPR046373">
    <property type="entry name" value="Acyl-CoA_Oxase/DH_mid-dom_sf"/>
</dbReference>
<evidence type="ECO:0000256" key="2">
    <source>
        <dbReference type="ARBA" id="ARBA00049661"/>
    </source>
</evidence>
<dbReference type="InterPro" id="IPR036250">
    <property type="entry name" value="AcylCo_DH-like_C"/>
</dbReference>
<proteinExistence type="inferred from homology"/>
<sequence>MTTNVPVPSREELVRRAQDLVPLLQKNAVWHEENRRLHDDTLEALGDAGFFKLRVPKRYGGFEVDTATLNAVLVELARGDGAVGWTTSVWNIPGWMVGMFPDAVQDEVYSTPDVRVCGTLSPGGQAVPTDGGYVVNGRWGFISGALHSHWQEIIAIAPTPDGQGMWPVAALVPLSDLQVIDDWYTMGMAGSGSVTTVANDLFVPAERVIPLVSILQGQSHSPASAELPIYRNPLLGVANASSAGTPIGLAEAAMENFLERVGTRKITYTDYAHQAEAPVTHLKVAEARLQIDQAAFHADRITRTADEKAATGAEWSLLERARTRADIGAICKLTKSAVDALSLASGGSSAYTSVPIQRIARDIHVVNLHALMAPDTNNELYGRILLGLEPNTQYI</sequence>
<gene>
    <name evidence="5" type="ORF">H4696_009224</name>
</gene>
<dbReference type="RefSeq" id="WP_086865084.1">
    <property type="nucleotide sequence ID" value="NZ_JADBEG010000001.1"/>
</dbReference>
<dbReference type="Gene3D" id="1.10.540.10">
    <property type="entry name" value="Acyl-CoA dehydrogenase/oxidase, N-terminal domain"/>
    <property type="match status" value="1"/>
</dbReference>
<dbReference type="InterPro" id="IPR009100">
    <property type="entry name" value="AcylCoA_DH/oxidase_NM_dom_sf"/>
</dbReference>
<dbReference type="SUPFAM" id="SSF47203">
    <property type="entry name" value="Acyl-CoA dehydrogenase C-terminal domain-like"/>
    <property type="match status" value="1"/>
</dbReference>
<dbReference type="SUPFAM" id="SSF56645">
    <property type="entry name" value="Acyl-CoA dehydrogenase NM domain-like"/>
    <property type="match status" value="1"/>
</dbReference>
<keyword evidence="1" id="KW-0560">Oxidoreductase</keyword>
<keyword evidence="6" id="KW-1185">Reference proteome</keyword>
<dbReference type="PANTHER" id="PTHR48083">
    <property type="entry name" value="MEDIUM-CHAIN SPECIFIC ACYL-COA DEHYDROGENASE, MITOCHONDRIAL-RELATED"/>
    <property type="match status" value="1"/>
</dbReference>
<reference evidence="5 6" key="1">
    <citation type="submission" date="2020-10" db="EMBL/GenBank/DDBJ databases">
        <title>Sequencing the genomes of 1000 actinobacteria strains.</title>
        <authorList>
            <person name="Klenk H.-P."/>
        </authorList>
    </citation>
    <scope>NUCLEOTIDE SEQUENCE [LARGE SCALE GENOMIC DNA]</scope>
    <source>
        <strain evidence="5 6">DSM 44653</strain>
    </source>
</reference>
<comment type="caution">
    <text evidence="5">The sequence shown here is derived from an EMBL/GenBank/DDBJ whole genome shotgun (WGS) entry which is preliminary data.</text>
</comment>
<evidence type="ECO:0000313" key="5">
    <source>
        <dbReference type="EMBL" id="MBE1502124.1"/>
    </source>
</evidence>
<feature type="domain" description="Acyl-CoA dehydrogenase/oxidase N-terminal" evidence="3">
    <location>
        <begin position="28"/>
        <end position="100"/>
    </location>
</feature>
<dbReference type="PIRSF" id="PIRSF016578">
    <property type="entry name" value="HsaA"/>
    <property type="match status" value="1"/>
</dbReference>
<evidence type="ECO:0000259" key="3">
    <source>
        <dbReference type="Pfam" id="PF02771"/>
    </source>
</evidence>
<dbReference type="InterPro" id="IPR050741">
    <property type="entry name" value="Acyl-CoA_dehydrogenase"/>
</dbReference>
<dbReference type="InterPro" id="IPR013107">
    <property type="entry name" value="Acyl-CoA_DH_C"/>
</dbReference>
<dbReference type="Pfam" id="PF08028">
    <property type="entry name" value="Acyl-CoA_dh_2"/>
    <property type="match status" value="1"/>
</dbReference>
<dbReference type="Pfam" id="PF02771">
    <property type="entry name" value="Acyl-CoA_dh_N"/>
    <property type="match status" value="1"/>
</dbReference>
<dbReference type="InterPro" id="IPR013786">
    <property type="entry name" value="AcylCoA_DH/ox_N"/>
</dbReference>
<dbReference type="PANTHER" id="PTHR48083:SF19">
    <property type="entry name" value="FLAVIN-DEPENDENT MONOOXYGENASE, OXYGENASE SUBUNIT HSAA"/>
    <property type="match status" value="1"/>
</dbReference>
<feature type="domain" description="Acyl-CoA dehydrogenase C-terminal" evidence="4">
    <location>
        <begin position="243"/>
        <end position="373"/>
    </location>
</feature>
<dbReference type="Proteomes" id="UP000631670">
    <property type="component" value="Unassembled WGS sequence"/>
</dbReference>
<evidence type="ECO:0000256" key="1">
    <source>
        <dbReference type="ARBA" id="ARBA00023002"/>
    </source>
</evidence>
<dbReference type="Gene3D" id="2.40.110.10">
    <property type="entry name" value="Butyryl-CoA Dehydrogenase, subunit A, domain 2"/>
    <property type="match status" value="1"/>
</dbReference>
<dbReference type="EMBL" id="JADBEG010000001">
    <property type="protein sequence ID" value="MBE1502124.1"/>
    <property type="molecule type" value="Genomic_DNA"/>
</dbReference>
<evidence type="ECO:0000259" key="4">
    <source>
        <dbReference type="Pfam" id="PF08028"/>
    </source>
</evidence>
<name>A0ABR9IG22_9PSEU</name>
<dbReference type="Gene3D" id="1.20.140.10">
    <property type="entry name" value="Butyryl-CoA Dehydrogenase, subunit A, domain 3"/>
    <property type="match status" value="1"/>
</dbReference>
<accession>A0ABR9IG22</accession>
<dbReference type="InterPro" id="IPR037069">
    <property type="entry name" value="AcylCoA_DH/ox_N_sf"/>
</dbReference>
<protein>
    <submittedName>
        <fullName evidence="5">Alkylation response protein AidB-like acyl-CoA dehydrogenase</fullName>
    </submittedName>
</protein>
<comment type="similarity">
    <text evidence="2">Belongs to the HpaH/HsaA monooxygenase family.</text>
</comment>
<evidence type="ECO:0000313" key="6">
    <source>
        <dbReference type="Proteomes" id="UP000631670"/>
    </source>
</evidence>
<organism evidence="5 6">
    <name type="scientific">Amycolatopsis lexingtonensis</name>
    <dbReference type="NCBI Taxonomy" id="218822"/>
    <lineage>
        <taxon>Bacteria</taxon>
        <taxon>Bacillati</taxon>
        <taxon>Actinomycetota</taxon>
        <taxon>Actinomycetes</taxon>
        <taxon>Pseudonocardiales</taxon>
        <taxon>Pseudonocardiaceae</taxon>
        <taxon>Amycolatopsis</taxon>
    </lineage>
</organism>